<organism evidence="2 3">
    <name type="scientific">Brucella cytisi</name>
    <dbReference type="NCBI Taxonomy" id="407152"/>
    <lineage>
        <taxon>Bacteria</taxon>
        <taxon>Pseudomonadati</taxon>
        <taxon>Pseudomonadota</taxon>
        <taxon>Alphaproteobacteria</taxon>
        <taxon>Hyphomicrobiales</taxon>
        <taxon>Brucellaceae</taxon>
        <taxon>Brucella/Ochrobactrum group</taxon>
        <taxon>Brucella</taxon>
    </lineage>
</organism>
<feature type="region of interest" description="Disordered" evidence="1">
    <location>
        <begin position="1"/>
        <end position="30"/>
    </location>
</feature>
<evidence type="ECO:0000313" key="3">
    <source>
        <dbReference type="Proteomes" id="UP000182985"/>
    </source>
</evidence>
<dbReference type="AlphaFoldDB" id="A0A1J6HME9"/>
<protein>
    <submittedName>
        <fullName evidence="2">Uncharacterized protein</fullName>
    </submittedName>
</protein>
<name>A0A1J6HME9_9HYPH</name>
<evidence type="ECO:0000313" key="2">
    <source>
        <dbReference type="EMBL" id="OIS93625.1"/>
    </source>
</evidence>
<dbReference type="EMBL" id="MOEC01000008">
    <property type="protein sequence ID" value="OIS93625.1"/>
    <property type="molecule type" value="Genomic_DNA"/>
</dbReference>
<accession>A0A1J6HME9</accession>
<keyword evidence="3" id="KW-1185">Reference proteome</keyword>
<dbReference type="RefSeq" id="WP_071631608.1">
    <property type="nucleotide sequence ID" value="NZ_MOEC01000008.1"/>
</dbReference>
<proteinExistence type="predicted"/>
<comment type="caution">
    <text evidence="2">The sequence shown here is derived from an EMBL/GenBank/DDBJ whole genome shotgun (WGS) entry which is preliminary data.</text>
</comment>
<gene>
    <name evidence="2" type="ORF">BLA27_09920</name>
</gene>
<evidence type="ECO:0000256" key="1">
    <source>
        <dbReference type="SAM" id="MobiDB-lite"/>
    </source>
</evidence>
<dbReference type="OrthoDB" id="8444978at2"/>
<dbReference type="Proteomes" id="UP000182985">
    <property type="component" value="Unassembled WGS sequence"/>
</dbReference>
<reference evidence="2 3" key="1">
    <citation type="submission" date="2016-10" db="EMBL/GenBank/DDBJ databases">
        <title>The Draft Genome Sequence of the Potato Rhizosphere Bacteria Ochrobactrum sp. IPA7.2.</title>
        <authorList>
            <person name="Gogoleva N.E."/>
            <person name="Khlopko Y.A."/>
            <person name="Burygin G.L."/>
            <person name="Plotnikov A.O."/>
        </authorList>
    </citation>
    <scope>NUCLEOTIDE SEQUENCE [LARGE SCALE GENOMIC DNA]</scope>
    <source>
        <strain evidence="2 3">IPA7.2</strain>
    </source>
</reference>
<sequence length="150" mass="16613">MTRRTDAIRLDPTSPGDIRNIGRPPAVQGKAVERQDLKAIDALRKRRTAQGTTQTDASEATQPGMTFASLTNSDTLNEILNEFVRPHIADVSIIRQAVQLLGEYIDGDLTPLEQNGNLRSLTVALIDDEISRHKSFSERLREETGTDRSS</sequence>